<feature type="binding site" evidence="5">
    <location>
        <position position="43"/>
    </location>
    <ligand>
        <name>ATP</name>
        <dbReference type="ChEBI" id="CHEBI:30616"/>
    </ligand>
</feature>
<dbReference type="PROSITE" id="PS00107">
    <property type="entry name" value="PROTEIN_KINASE_ATP"/>
    <property type="match status" value="1"/>
</dbReference>
<evidence type="ECO:0000313" key="8">
    <source>
        <dbReference type="Proteomes" id="UP000641954"/>
    </source>
</evidence>
<feature type="domain" description="Protein kinase" evidence="6">
    <location>
        <begin position="14"/>
        <end position="270"/>
    </location>
</feature>
<keyword evidence="4 5" id="KW-0067">ATP-binding</keyword>
<evidence type="ECO:0000256" key="3">
    <source>
        <dbReference type="ARBA" id="ARBA00022777"/>
    </source>
</evidence>
<dbReference type="PROSITE" id="PS00108">
    <property type="entry name" value="PROTEIN_KINASE_ST"/>
    <property type="match status" value="1"/>
</dbReference>
<dbReference type="Gene3D" id="1.25.40.620">
    <property type="match status" value="1"/>
</dbReference>
<dbReference type="SMART" id="SM00220">
    <property type="entry name" value="S_TKc"/>
    <property type="match status" value="1"/>
</dbReference>
<dbReference type="InterPro" id="IPR008271">
    <property type="entry name" value="Ser/Thr_kinase_AS"/>
</dbReference>
<dbReference type="Gene3D" id="1.10.510.10">
    <property type="entry name" value="Transferase(Phosphotransferase) domain 1"/>
    <property type="match status" value="1"/>
</dbReference>
<name>A0ABR8E9Z2_9CYAN</name>
<dbReference type="RefSeq" id="WP_190877762.1">
    <property type="nucleotide sequence ID" value="NZ_JACJSK010000008.1"/>
</dbReference>
<dbReference type="Gene3D" id="3.30.200.20">
    <property type="entry name" value="Phosphorylase Kinase, domain 1"/>
    <property type="match status" value="1"/>
</dbReference>
<proteinExistence type="predicted"/>
<dbReference type="CDD" id="cd16383">
    <property type="entry name" value="GUN4"/>
    <property type="match status" value="1"/>
</dbReference>
<dbReference type="InterPro" id="IPR011009">
    <property type="entry name" value="Kinase-like_dom_sf"/>
</dbReference>
<sequence>MYWKPNQKLENGKYIIENVIGSGGFGITYKARETASGKLIAIKTLNSIQHQKPDFDKRQVDFINEAMCLAKFSHPHIPQVDRVFQDGEVWGVVMEYIDGQNLHDYIFETKGILSQQEAVKIIRQVGEALTFVHQRGFLHRDVKPLNILLRRTSLDAVLIDFGLARKYVQGMVMSHTDSKTQGFAPIEQYERRAERGTFTDVYALAATYYVMRTGKVPIPANFRKDANIPLTAPKQNNSQISDKENQAILKGMDLLPKDRPQTVEEWLELLKEEADDLRSDKGVDYSQLRDYLKAGMWREADKETKRVMLKAAGMERVGVLTVEDIDNFPCTDLRTIDKLWVKYSDGRFGFSVQKRIYESLGGTREYNEKIWEAFGDRVGWRVWWRVNGKWLSYSNLQYNKQAKTGHLPVCFVGVSGQTVRFNNGGVGWFCGGLGGFGWVVVSSLASRLVKCNI</sequence>
<dbReference type="InterPro" id="IPR000719">
    <property type="entry name" value="Prot_kinase_dom"/>
</dbReference>
<keyword evidence="2 5" id="KW-0547">Nucleotide-binding</keyword>
<dbReference type="Pfam" id="PF05419">
    <property type="entry name" value="GUN4"/>
    <property type="match status" value="1"/>
</dbReference>
<keyword evidence="3" id="KW-0418">Kinase</keyword>
<dbReference type="PANTHER" id="PTHR43289">
    <property type="entry name" value="MITOGEN-ACTIVATED PROTEIN KINASE KINASE KINASE 20-RELATED"/>
    <property type="match status" value="1"/>
</dbReference>
<dbReference type="InterPro" id="IPR008629">
    <property type="entry name" value="GUN4-like"/>
</dbReference>
<evidence type="ECO:0000256" key="5">
    <source>
        <dbReference type="PROSITE-ProRule" id="PRU10141"/>
    </source>
</evidence>
<dbReference type="CDD" id="cd14014">
    <property type="entry name" value="STKc_PknB_like"/>
    <property type="match status" value="1"/>
</dbReference>
<dbReference type="SUPFAM" id="SSF140869">
    <property type="entry name" value="GUN4-like"/>
    <property type="match status" value="1"/>
</dbReference>
<keyword evidence="8" id="KW-1185">Reference proteome</keyword>
<dbReference type="SUPFAM" id="SSF56112">
    <property type="entry name" value="Protein kinase-like (PK-like)"/>
    <property type="match status" value="1"/>
</dbReference>
<dbReference type="EMBL" id="JACJSK010000008">
    <property type="protein sequence ID" value="MBD2543669.1"/>
    <property type="molecule type" value="Genomic_DNA"/>
</dbReference>
<evidence type="ECO:0000259" key="6">
    <source>
        <dbReference type="PROSITE" id="PS50011"/>
    </source>
</evidence>
<dbReference type="InterPro" id="IPR017441">
    <property type="entry name" value="Protein_kinase_ATP_BS"/>
</dbReference>
<evidence type="ECO:0000256" key="4">
    <source>
        <dbReference type="ARBA" id="ARBA00022840"/>
    </source>
</evidence>
<dbReference type="PANTHER" id="PTHR43289:SF34">
    <property type="entry name" value="SERINE_THREONINE-PROTEIN KINASE YBDM-RELATED"/>
    <property type="match status" value="1"/>
</dbReference>
<dbReference type="PROSITE" id="PS50011">
    <property type="entry name" value="PROTEIN_KINASE_DOM"/>
    <property type="match status" value="1"/>
</dbReference>
<gene>
    <name evidence="7" type="ORF">H6G72_07375</name>
</gene>
<dbReference type="Gene3D" id="1.10.10.1770">
    <property type="entry name" value="Gun4-like"/>
    <property type="match status" value="1"/>
</dbReference>
<comment type="caution">
    <text evidence="7">The sequence shown here is derived from an EMBL/GenBank/DDBJ whole genome shotgun (WGS) entry which is preliminary data.</text>
</comment>
<evidence type="ECO:0000313" key="7">
    <source>
        <dbReference type="EMBL" id="MBD2543669.1"/>
    </source>
</evidence>
<accession>A0ABR8E9Z2</accession>
<evidence type="ECO:0000256" key="2">
    <source>
        <dbReference type="ARBA" id="ARBA00022741"/>
    </source>
</evidence>
<dbReference type="InterPro" id="IPR037215">
    <property type="entry name" value="GUN4-like_sf"/>
</dbReference>
<protein>
    <submittedName>
        <fullName evidence="7">GUN4 domain-containing protein</fullName>
    </submittedName>
</protein>
<dbReference type="Proteomes" id="UP000641954">
    <property type="component" value="Unassembled WGS sequence"/>
</dbReference>
<reference evidence="7 8" key="1">
    <citation type="journal article" date="2020" name="ISME J.">
        <title>Comparative genomics reveals insights into cyanobacterial evolution and habitat adaptation.</title>
        <authorList>
            <person name="Chen M.Y."/>
            <person name="Teng W.K."/>
            <person name="Zhao L."/>
            <person name="Hu C.X."/>
            <person name="Zhou Y.K."/>
            <person name="Han B.P."/>
            <person name="Song L.R."/>
            <person name="Shu W.S."/>
        </authorList>
    </citation>
    <scope>NUCLEOTIDE SEQUENCE [LARGE SCALE GENOMIC DNA]</scope>
    <source>
        <strain evidence="7 8">FACHB-1370</strain>
    </source>
</reference>
<dbReference type="Pfam" id="PF00069">
    <property type="entry name" value="Pkinase"/>
    <property type="match status" value="1"/>
</dbReference>
<evidence type="ECO:0000256" key="1">
    <source>
        <dbReference type="ARBA" id="ARBA00022679"/>
    </source>
</evidence>
<organism evidence="7 8">
    <name type="scientific">Planktothricoides raciborskii FACHB-1370</name>
    <dbReference type="NCBI Taxonomy" id="2949576"/>
    <lineage>
        <taxon>Bacteria</taxon>
        <taxon>Bacillati</taxon>
        <taxon>Cyanobacteriota</taxon>
        <taxon>Cyanophyceae</taxon>
        <taxon>Oscillatoriophycideae</taxon>
        <taxon>Oscillatoriales</taxon>
        <taxon>Oscillatoriaceae</taxon>
        <taxon>Planktothricoides</taxon>
    </lineage>
</organism>
<keyword evidence="1" id="KW-0808">Transferase</keyword>